<dbReference type="EMBL" id="AP021876">
    <property type="protein sequence ID" value="BBO81079.1"/>
    <property type="molecule type" value="Genomic_DNA"/>
</dbReference>
<dbReference type="KEGG" id="dov:DSCO28_16450"/>
<gene>
    <name evidence="2" type="primary">gbt</name>
    <name evidence="2" type="ORF">DSCO28_16450</name>
</gene>
<dbReference type="RefSeq" id="WP_155321878.1">
    <property type="nucleotide sequence ID" value="NZ_AP021876.1"/>
</dbReference>
<organism evidence="2 3">
    <name type="scientific">Desulfosarcina ovata subsp. sediminis</name>
    <dbReference type="NCBI Taxonomy" id="885957"/>
    <lineage>
        <taxon>Bacteria</taxon>
        <taxon>Pseudomonadati</taxon>
        <taxon>Thermodesulfobacteriota</taxon>
        <taxon>Desulfobacteria</taxon>
        <taxon>Desulfobacterales</taxon>
        <taxon>Desulfosarcinaceae</taxon>
        <taxon>Desulfosarcina</taxon>
    </lineage>
</organism>
<dbReference type="InterPro" id="IPR010727">
    <property type="entry name" value="DUF1302"/>
</dbReference>
<name>A0A5K7ZN92_9BACT</name>
<reference evidence="2 3" key="1">
    <citation type="submission" date="2019-11" db="EMBL/GenBank/DDBJ databases">
        <title>Comparative genomics of hydrocarbon-degrading Desulfosarcina strains.</title>
        <authorList>
            <person name="Watanabe M."/>
            <person name="Kojima H."/>
            <person name="Fukui M."/>
        </authorList>
    </citation>
    <scope>NUCLEOTIDE SEQUENCE [LARGE SCALE GENOMIC DNA]</scope>
    <source>
        <strain evidence="2 3">28bB2T</strain>
    </source>
</reference>
<keyword evidence="2" id="KW-0489">Methyltransferase</keyword>
<feature type="transmembrane region" description="Helical" evidence="1">
    <location>
        <begin position="20"/>
        <end position="42"/>
    </location>
</feature>
<keyword evidence="1" id="KW-0472">Membrane</keyword>
<dbReference type="Pfam" id="PF06980">
    <property type="entry name" value="DUF1302"/>
    <property type="match status" value="1"/>
</dbReference>
<proteinExistence type="predicted"/>
<evidence type="ECO:0000256" key="1">
    <source>
        <dbReference type="SAM" id="Phobius"/>
    </source>
</evidence>
<dbReference type="GO" id="GO:0008168">
    <property type="term" value="F:methyltransferase activity"/>
    <property type="evidence" value="ECO:0007669"/>
    <property type="project" value="UniProtKB-KW"/>
</dbReference>
<keyword evidence="1" id="KW-1133">Transmembrane helix</keyword>
<keyword evidence="1" id="KW-0812">Transmembrane</keyword>
<keyword evidence="2" id="KW-0808">Transferase</keyword>
<accession>A0A5K7ZN92</accession>
<dbReference type="Proteomes" id="UP000425960">
    <property type="component" value="Chromosome"/>
</dbReference>
<protein>
    <submittedName>
        <fullName evidence="2">Glycine/betaine transmethylase</fullName>
    </submittedName>
</protein>
<dbReference type="GO" id="GO:0032259">
    <property type="term" value="P:methylation"/>
    <property type="evidence" value="ECO:0007669"/>
    <property type="project" value="UniProtKB-KW"/>
</dbReference>
<dbReference type="AlphaFoldDB" id="A0A5K7ZN92"/>
<evidence type="ECO:0000313" key="2">
    <source>
        <dbReference type="EMBL" id="BBO81079.1"/>
    </source>
</evidence>
<sequence>MEKMVSSASSKLIQWRLWPVYTILSSIISILIVVCANAFQLYDGPDLKVKWDTTVKYSAGFRMDDQDDDLVGSANINADDGDRNFDSGLISNRLDVFSEMDILYQNFGFRISGAGWVDTVYLDDNDNDSPGTFNGTGENDEFTDDTEQLHGKNVELLDAFVFGRGKLGNMPVSFRLGRHTMIWGETLFMAKNGIAHGQAPLDAVKAQTVPGTQAKELFMPTGQLSGQIQLNPNLSLNAYWQYEWRRSRMCSAGSYCSDADMIDAGGERILPGMDTPFGPAYLDRGDDLGAGNSTGEFGESNFENYGVGIRFRSEKIDTDFGVYYVHFNENMPYWIYTVEETPSVTADGFKVGEYFLAFPEDIHMIGMSFGTQIGDVNVSGEISGRINAPLVGTSAFDGTGKNNDDNPAYAQGNTLHANLSAIYFMGGTALWEGANLFAEAGYTDLLEITDNDEAVDDSRDDWALGFRMLFEPSYYQVLPGVDITVPLGLGYNVAGKSPTDLKFNANGADRGGDFSVGVDLTYFNVWKFGIKYTNYFGGSTTQTLADRDFISISVKRTF</sequence>
<evidence type="ECO:0000313" key="3">
    <source>
        <dbReference type="Proteomes" id="UP000425960"/>
    </source>
</evidence>